<accession>E1YJY7</accession>
<dbReference type="EMBL" id="FR695877">
    <property type="protein sequence ID" value="CBX31591.1"/>
    <property type="molecule type" value="Genomic_DNA"/>
</dbReference>
<reference evidence="2" key="1">
    <citation type="journal article" date="2011" name="Environ. Microbiol.">
        <title>Genomic insights into the metabolic potential of the polycyclic aromatic hydrocarbon degrading sulfate-reducing Deltaproteobacterium N47.</title>
        <authorList>
            <person name="Bergmann F."/>
            <person name="Selesi D."/>
            <person name="Weinmaier T."/>
            <person name="Tischler P."/>
            <person name="Rattei T."/>
            <person name="Meckenstock R.U."/>
        </authorList>
    </citation>
    <scope>NUCLEOTIDE SEQUENCE</scope>
</reference>
<evidence type="ECO:0000259" key="1">
    <source>
        <dbReference type="Pfam" id="PF12706"/>
    </source>
</evidence>
<dbReference type="PANTHER" id="PTHR42663">
    <property type="entry name" value="HYDROLASE C777.06C-RELATED-RELATED"/>
    <property type="match status" value="1"/>
</dbReference>
<protein>
    <recommendedName>
        <fullName evidence="1">Metallo-beta-lactamase domain-containing protein</fullName>
    </recommendedName>
</protein>
<name>E1YJY7_9BACT</name>
<dbReference type="AlphaFoldDB" id="E1YJY7"/>
<dbReference type="Gene3D" id="3.60.15.10">
    <property type="entry name" value="Ribonuclease Z/Hydroxyacylglutathione hydrolase-like"/>
    <property type="match status" value="1"/>
</dbReference>
<dbReference type="InterPro" id="IPR036866">
    <property type="entry name" value="RibonucZ/Hydroxyglut_hydro"/>
</dbReference>
<feature type="domain" description="Metallo-beta-lactamase" evidence="1">
    <location>
        <begin position="61"/>
        <end position="263"/>
    </location>
</feature>
<sequence length="295" mass="34171">MKQSFSLELINKRMDITILGSGGCMTIPKPLCRCRVCTQARENRGPYQRTGPSVFINDEKILIDTPAEISYQLNRSGIEKINYLLFTHLDPDHIEGFRVVEQITLDFRTWRAYEGKCVKLVLPEELFVRLEKINSCYGPVIDFYHSSGFVDCISYSNSISLGSIKITAIPVDRGNQLAFIYVIEKNSQKMVYAPCDIKPFPENRKEVLDADLLVIQPGIFENGLKHDFKYPDDHISRTTLYTFEETLGLAKRIYANKVLFTHIEEYWNRSYDDYKKLEKQFDNVRFAYDGLQISI</sequence>
<gene>
    <name evidence="2" type="ORF">N47_E51030</name>
</gene>
<dbReference type="PANTHER" id="PTHR42663:SF6">
    <property type="entry name" value="HYDROLASE C777.06C-RELATED"/>
    <property type="match status" value="1"/>
</dbReference>
<dbReference type="InterPro" id="IPR001279">
    <property type="entry name" value="Metallo-B-lactamas"/>
</dbReference>
<dbReference type="SUPFAM" id="SSF56281">
    <property type="entry name" value="Metallo-hydrolase/oxidoreductase"/>
    <property type="match status" value="1"/>
</dbReference>
<proteinExistence type="predicted"/>
<evidence type="ECO:0000313" key="2">
    <source>
        <dbReference type="EMBL" id="CBX31591.1"/>
    </source>
</evidence>
<dbReference type="Pfam" id="PF12706">
    <property type="entry name" value="Lactamase_B_2"/>
    <property type="match status" value="1"/>
</dbReference>
<organism evidence="2">
    <name type="scientific">uncultured Desulfobacterium sp</name>
    <dbReference type="NCBI Taxonomy" id="201089"/>
    <lineage>
        <taxon>Bacteria</taxon>
        <taxon>Pseudomonadati</taxon>
        <taxon>Thermodesulfobacteriota</taxon>
        <taxon>Desulfobacteria</taxon>
        <taxon>Desulfobacterales</taxon>
        <taxon>Desulfobacteriaceae</taxon>
        <taxon>Desulfobacterium</taxon>
        <taxon>environmental samples</taxon>
    </lineage>
</organism>